<gene>
    <name evidence="5" type="ORF">L332_02260</name>
</gene>
<dbReference type="InterPro" id="IPR002347">
    <property type="entry name" value="SDR_fam"/>
</dbReference>
<evidence type="ECO:0000313" key="6">
    <source>
        <dbReference type="Proteomes" id="UP000016462"/>
    </source>
</evidence>
<evidence type="ECO:0000256" key="3">
    <source>
        <dbReference type="RuleBase" id="RU000363"/>
    </source>
</evidence>
<keyword evidence="2" id="KW-0560">Oxidoreductase</keyword>
<comment type="similarity">
    <text evidence="1 3">Belongs to the short-chain dehydrogenases/reductases (SDR) family.</text>
</comment>
<dbReference type="AlphaFoldDB" id="U1MN46"/>
<dbReference type="PANTHER" id="PTHR43658:SF8">
    <property type="entry name" value="17-BETA-HYDROXYSTEROID DEHYDROGENASE 14-RELATED"/>
    <property type="match status" value="1"/>
</dbReference>
<reference evidence="5 6" key="1">
    <citation type="journal article" date="2013" name="Genome Announc.">
        <title>First draft genome sequence from a member of the genus agrococcus, isolated from modern microbialites.</title>
        <authorList>
            <person name="White R.A.III."/>
            <person name="Grassa C.J."/>
            <person name="Suttle C.A."/>
        </authorList>
    </citation>
    <scope>NUCLEOTIDE SEQUENCE [LARGE SCALE GENOMIC DNA]</scope>
    <source>
        <strain evidence="5 6">RW1</strain>
    </source>
</reference>
<keyword evidence="6" id="KW-1185">Reference proteome</keyword>
<evidence type="ECO:0000256" key="2">
    <source>
        <dbReference type="ARBA" id="ARBA00023002"/>
    </source>
</evidence>
<dbReference type="Pfam" id="PF00106">
    <property type="entry name" value="adh_short"/>
    <property type="match status" value="1"/>
</dbReference>
<dbReference type="SMART" id="SM00822">
    <property type="entry name" value="PKS_KR"/>
    <property type="match status" value="1"/>
</dbReference>
<dbReference type="GO" id="GO:0016491">
    <property type="term" value="F:oxidoreductase activity"/>
    <property type="evidence" value="ECO:0007669"/>
    <property type="project" value="UniProtKB-KW"/>
</dbReference>
<dbReference type="InterPro" id="IPR036291">
    <property type="entry name" value="NAD(P)-bd_dom_sf"/>
</dbReference>
<dbReference type="RefSeq" id="WP_021011517.1">
    <property type="nucleotide sequence ID" value="NZ_ASHR01000035.1"/>
</dbReference>
<dbReference type="FunFam" id="3.40.50.720:FF:000215">
    <property type="entry name" value="3-hydroxyacyl-CoA dehydrogenase type-2"/>
    <property type="match status" value="1"/>
</dbReference>
<dbReference type="Gene3D" id="3.40.50.720">
    <property type="entry name" value="NAD(P)-binding Rossmann-like Domain"/>
    <property type="match status" value="1"/>
</dbReference>
<dbReference type="InterPro" id="IPR057326">
    <property type="entry name" value="KR_dom"/>
</dbReference>
<dbReference type="OrthoDB" id="9795647at2"/>
<evidence type="ECO:0000256" key="1">
    <source>
        <dbReference type="ARBA" id="ARBA00006484"/>
    </source>
</evidence>
<dbReference type="PANTHER" id="PTHR43658">
    <property type="entry name" value="SHORT-CHAIN DEHYDROGENASE/REDUCTASE"/>
    <property type="match status" value="1"/>
</dbReference>
<dbReference type="PRINTS" id="PR00081">
    <property type="entry name" value="GDHRDH"/>
</dbReference>
<dbReference type="EMBL" id="ASHR01000035">
    <property type="protein sequence ID" value="ERG63276.1"/>
    <property type="molecule type" value="Genomic_DNA"/>
</dbReference>
<accession>U1MN46</accession>
<feature type="domain" description="Ketoreductase" evidence="4">
    <location>
        <begin position="6"/>
        <end position="197"/>
    </location>
</feature>
<protein>
    <recommendedName>
        <fullName evidence="4">Ketoreductase domain-containing protein</fullName>
    </recommendedName>
</protein>
<name>U1MN46_9MICO</name>
<organism evidence="5 6">
    <name type="scientific">Agrococcus pavilionensis RW1</name>
    <dbReference type="NCBI Taxonomy" id="1330458"/>
    <lineage>
        <taxon>Bacteria</taxon>
        <taxon>Bacillati</taxon>
        <taxon>Actinomycetota</taxon>
        <taxon>Actinomycetes</taxon>
        <taxon>Micrococcales</taxon>
        <taxon>Microbacteriaceae</taxon>
        <taxon>Agrococcus</taxon>
    </lineage>
</organism>
<evidence type="ECO:0000259" key="4">
    <source>
        <dbReference type="SMART" id="SM00822"/>
    </source>
</evidence>
<dbReference type="InterPro" id="IPR020904">
    <property type="entry name" value="Sc_DH/Rdtase_CS"/>
</dbReference>
<dbReference type="PRINTS" id="PR00080">
    <property type="entry name" value="SDRFAMILY"/>
</dbReference>
<proteinExistence type="inferred from homology"/>
<dbReference type="SUPFAM" id="SSF51735">
    <property type="entry name" value="NAD(P)-binding Rossmann-fold domains"/>
    <property type="match status" value="1"/>
</dbReference>
<dbReference type="Proteomes" id="UP000016462">
    <property type="component" value="Unassembled WGS sequence"/>
</dbReference>
<evidence type="ECO:0000313" key="5">
    <source>
        <dbReference type="EMBL" id="ERG63276.1"/>
    </source>
</evidence>
<dbReference type="PROSITE" id="PS00061">
    <property type="entry name" value="ADH_SHORT"/>
    <property type="match status" value="1"/>
</dbReference>
<comment type="caution">
    <text evidence="5">The sequence shown here is derived from an EMBL/GenBank/DDBJ whole genome shotgun (WGS) entry which is preliminary data.</text>
</comment>
<sequence>MDITGQVALVTGGASGLGLATTRALLAAGAKVVVADLGGTPQAQAIEQLEGARFAATDVRDEAAVAAALDVAAELGDLRLVVNCAGVADAAKVLGKRGVFPLETFQRVIDINLVGTFNVIRLATERMAALEPIGEERGVIVSTASVAAFDGQIGQAAYSASKAGVAGMTLPLARELAALQIRVMTIAPGLFETPMLAGLPEAAQASLGQQVPHPARLGKPEEYALLVTQIVANPMLNGETIRLDGSIRMAAR</sequence>